<accession>A0A6A5ZRB6</accession>
<dbReference type="AlphaFoldDB" id="A0A6A5ZRB6"/>
<keyword evidence="3" id="KW-1185">Reference proteome</keyword>
<protein>
    <submittedName>
        <fullName evidence="2">Uncharacterized protein</fullName>
    </submittedName>
</protein>
<name>A0A6A5ZRB6_9PLEO</name>
<proteinExistence type="predicted"/>
<dbReference type="OrthoDB" id="4146887at2759"/>
<feature type="compositionally biased region" description="Polar residues" evidence="1">
    <location>
        <begin position="258"/>
        <end position="271"/>
    </location>
</feature>
<evidence type="ECO:0000313" key="3">
    <source>
        <dbReference type="Proteomes" id="UP000799770"/>
    </source>
</evidence>
<dbReference type="Proteomes" id="UP000799770">
    <property type="component" value="Unassembled WGS sequence"/>
</dbReference>
<dbReference type="PANTHER" id="PTHR39609:SF1">
    <property type="entry name" value="RFEG"/>
    <property type="match status" value="1"/>
</dbReference>
<dbReference type="EMBL" id="ML977311">
    <property type="protein sequence ID" value="KAF2122220.1"/>
    <property type="molecule type" value="Genomic_DNA"/>
</dbReference>
<reference evidence="2" key="1">
    <citation type="journal article" date="2020" name="Stud. Mycol.">
        <title>101 Dothideomycetes genomes: a test case for predicting lifestyles and emergence of pathogens.</title>
        <authorList>
            <person name="Haridas S."/>
            <person name="Albert R."/>
            <person name="Binder M."/>
            <person name="Bloem J."/>
            <person name="Labutti K."/>
            <person name="Salamov A."/>
            <person name="Andreopoulos B."/>
            <person name="Baker S."/>
            <person name="Barry K."/>
            <person name="Bills G."/>
            <person name="Bluhm B."/>
            <person name="Cannon C."/>
            <person name="Castanera R."/>
            <person name="Culley D."/>
            <person name="Daum C."/>
            <person name="Ezra D."/>
            <person name="Gonzalez J."/>
            <person name="Henrissat B."/>
            <person name="Kuo A."/>
            <person name="Liang C."/>
            <person name="Lipzen A."/>
            <person name="Lutzoni F."/>
            <person name="Magnuson J."/>
            <person name="Mondo S."/>
            <person name="Nolan M."/>
            <person name="Ohm R."/>
            <person name="Pangilinan J."/>
            <person name="Park H.-J."/>
            <person name="Ramirez L."/>
            <person name="Alfaro M."/>
            <person name="Sun H."/>
            <person name="Tritt A."/>
            <person name="Yoshinaga Y."/>
            <person name="Zwiers L.-H."/>
            <person name="Turgeon B."/>
            <person name="Goodwin S."/>
            <person name="Spatafora J."/>
            <person name="Crous P."/>
            <person name="Grigoriev I."/>
        </authorList>
    </citation>
    <scope>NUCLEOTIDE SEQUENCE</scope>
    <source>
        <strain evidence="2">CBS 627.86</strain>
    </source>
</reference>
<organism evidence="2 3">
    <name type="scientific">Lophiotrema nucula</name>
    <dbReference type="NCBI Taxonomy" id="690887"/>
    <lineage>
        <taxon>Eukaryota</taxon>
        <taxon>Fungi</taxon>
        <taxon>Dikarya</taxon>
        <taxon>Ascomycota</taxon>
        <taxon>Pezizomycotina</taxon>
        <taxon>Dothideomycetes</taxon>
        <taxon>Pleosporomycetidae</taxon>
        <taxon>Pleosporales</taxon>
        <taxon>Lophiotremataceae</taxon>
        <taxon>Lophiotrema</taxon>
    </lineage>
</organism>
<gene>
    <name evidence="2" type="ORF">BDV96DRAFT_663216</name>
</gene>
<feature type="region of interest" description="Disordered" evidence="1">
    <location>
        <begin position="198"/>
        <end position="223"/>
    </location>
</feature>
<evidence type="ECO:0000256" key="1">
    <source>
        <dbReference type="SAM" id="MobiDB-lite"/>
    </source>
</evidence>
<feature type="region of interest" description="Disordered" evidence="1">
    <location>
        <begin position="258"/>
        <end position="284"/>
    </location>
</feature>
<evidence type="ECO:0000313" key="2">
    <source>
        <dbReference type="EMBL" id="KAF2122220.1"/>
    </source>
</evidence>
<sequence length="344" mass="38390">MSRPVQRFLPGEGIAREVITADIQRYLGPDALVRPGIGIDEHRDRAGYWITAHRSLTTLMIEDLLHDTLRWLNEKSEAAKAVISTGLMYQDSETHATRQHWGPTDPAAVARGNNASNAPQHTPHTASYLGQFGNSGTKSQTSVNAISPNLLSSMRPIDVVPRPGIPAFRARYSSRRASTSDFERTDSRLLARESYGRLNGSNQDLHRPLKRSKKERYDRNVQKSTETINRDDWYGMPMSGVDNSLDLTSGVETTASFTPEHYSQTSSSGTSAEAGFGKRTHDSSFTRTDKRFRLTPVSDLIPRFNPEQQGHLRKWKTSAGETNVDVAWRCGWQTGAEEPLLPQP</sequence>
<dbReference type="PANTHER" id="PTHR39609">
    <property type="entry name" value="RFEG-RELATED"/>
    <property type="match status" value="1"/>
</dbReference>